<dbReference type="InterPro" id="IPR052220">
    <property type="entry name" value="METTL25"/>
</dbReference>
<dbReference type="CDD" id="cd02440">
    <property type="entry name" value="AdoMet_MTases"/>
    <property type="match status" value="1"/>
</dbReference>
<dbReference type="WBParaSite" id="L893_g1185.t1">
    <property type="protein sequence ID" value="L893_g1185.t1"/>
    <property type="gene ID" value="L893_g1185"/>
</dbReference>
<protein>
    <submittedName>
        <fullName evidence="3">Methyltranfer_dom domain-containing protein</fullName>
    </submittedName>
</protein>
<accession>A0A1I7Y1R0</accession>
<dbReference type="Gene3D" id="3.40.50.150">
    <property type="entry name" value="Vaccinia Virus protein VP39"/>
    <property type="match status" value="1"/>
</dbReference>
<dbReference type="Proteomes" id="UP000095287">
    <property type="component" value="Unplaced"/>
</dbReference>
<dbReference type="Pfam" id="PF13679">
    <property type="entry name" value="Methyltransf_32"/>
    <property type="match status" value="1"/>
</dbReference>
<dbReference type="AlphaFoldDB" id="A0A1I7Y1R0"/>
<evidence type="ECO:0000259" key="1">
    <source>
        <dbReference type="Pfam" id="PF13679"/>
    </source>
</evidence>
<evidence type="ECO:0000313" key="3">
    <source>
        <dbReference type="WBParaSite" id="L893_g1185.t1"/>
    </source>
</evidence>
<dbReference type="PANTHER" id="PTHR12496:SF0">
    <property type="entry name" value="METHYLTRANSFERASE DOMAIN-CONTAINING PROTEIN"/>
    <property type="match status" value="1"/>
</dbReference>
<evidence type="ECO:0000313" key="2">
    <source>
        <dbReference type="Proteomes" id="UP000095287"/>
    </source>
</evidence>
<feature type="domain" description="Methyltransferase" evidence="1">
    <location>
        <begin position="40"/>
        <end position="145"/>
    </location>
</feature>
<organism evidence="2 3">
    <name type="scientific">Steinernema glaseri</name>
    <dbReference type="NCBI Taxonomy" id="37863"/>
    <lineage>
        <taxon>Eukaryota</taxon>
        <taxon>Metazoa</taxon>
        <taxon>Ecdysozoa</taxon>
        <taxon>Nematoda</taxon>
        <taxon>Chromadorea</taxon>
        <taxon>Rhabditida</taxon>
        <taxon>Tylenchina</taxon>
        <taxon>Panagrolaimomorpha</taxon>
        <taxon>Strongyloidoidea</taxon>
        <taxon>Steinernematidae</taxon>
        <taxon>Steinernema</taxon>
    </lineage>
</organism>
<dbReference type="PANTHER" id="PTHR12496">
    <property type="entry name" value="CGI-41 METHYLTRANSFERASE"/>
    <property type="match status" value="1"/>
</dbReference>
<dbReference type="InterPro" id="IPR025714">
    <property type="entry name" value="Methyltranfer_dom"/>
</dbReference>
<keyword evidence="2" id="KW-1185">Reference proteome</keyword>
<dbReference type="SUPFAM" id="SSF53335">
    <property type="entry name" value="S-adenosyl-L-methionine-dependent methyltransferases"/>
    <property type="match status" value="1"/>
</dbReference>
<sequence length="206" mass="23489">DCPTDLRLFFKDCSRLSILNEPTSSDLRQRKCVIKGVKPKKAYEISRFVEFLQPLCTKHGVTRIVDIGCGVGHLLRAFNSNGFAFKLVGVECNEEFVETGRKLSDDIEFVNVFLSKETSEEDMKRIFDREVLGRTAIISLHGCLDVSGKPRGFCRNLGNNLPEVLQTILKRNDVPDDQSERWSDVFNEIVDEHVEAFDFVQHYVVS</sequence>
<reference evidence="3" key="1">
    <citation type="submission" date="2016-11" db="UniProtKB">
        <authorList>
            <consortium name="WormBaseParasite"/>
        </authorList>
    </citation>
    <scope>IDENTIFICATION</scope>
</reference>
<name>A0A1I7Y1R0_9BILA</name>
<dbReference type="InterPro" id="IPR029063">
    <property type="entry name" value="SAM-dependent_MTases_sf"/>
</dbReference>
<proteinExistence type="predicted"/>